<dbReference type="Pfam" id="PF18906">
    <property type="entry name" value="Phage_tube_2"/>
    <property type="match status" value="1"/>
</dbReference>
<accession>A0A172WRX0</accession>
<evidence type="ECO:0000313" key="2">
    <source>
        <dbReference type="Proteomes" id="UP000077787"/>
    </source>
</evidence>
<dbReference type="InterPro" id="IPR044000">
    <property type="entry name" value="Phage_tube_2"/>
</dbReference>
<proteinExistence type="predicted"/>
<gene>
    <name evidence="1" type="ORF">PS273GM_13215</name>
</gene>
<dbReference type="EMBL" id="CP015641">
    <property type="protein sequence ID" value="ANF26035.1"/>
    <property type="molecule type" value="Genomic_DNA"/>
</dbReference>
<dbReference type="OrthoDB" id="6571799at2"/>
<evidence type="ECO:0008006" key="3">
    <source>
        <dbReference type="Google" id="ProtNLM"/>
    </source>
</evidence>
<evidence type="ECO:0000313" key="1">
    <source>
        <dbReference type="EMBL" id="ANF26035.1"/>
    </source>
</evidence>
<sequence>MPYAQGVNQNTYIKLEGVGGALDPAVAWIPLRLINNGLSQSVEELESDEMLPGRRMAESRSGVSSVTGDLEAELTYGTFDMLLEAAFHGAWQVKTRTATTVSVAAADDSFNDSASGFVTAGFAVGDVIKVSGFATAANNGQFKVASVAAGKITVTDLAGAAVTLVDELAGASVTIETGGTLKTGSTRRRFAVLKHNEDIGRWLIYRGCEVGTVAIDCPLQGKIGVTFSLIGKKEEAYVFDNVTESIAAPTTTVMMTTFEGSLFEGGTGLNHATALSITLENGMEAIYRLFSRDAYDIKLGRINVSGSLSAYIEDSRLKDKYLGETKTPLVVSLTDGDNSYEISMTQAKLTTSSEEGSGDDPIIQSYDYRAFNDPAVSTEITITRIPAI</sequence>
<dbReference type="AlphaFoldDB" id="A0A172WRX0"/>
<name>A0A172WRX0_STUST</name>
<dbReference type="RefSeq" id="WP_064481608.1">
    <property type="nucleotide sequence ID" value="NZ_CP015641.1"/>
</dbReference>
<organism evidence="1 2">
    <name type="scientific">Stutzerimonas stutzeri</name>
    <name type="common">Pseudomonas stutzeri</name>
    <dbReference type="NCBI Taxonomy" id="316"/>
    <lineage>
        <taxon>Bacteria</taxon>
        <taxon>Pseudomonadati</taxon>
        <taxon>Pseudomonadota</taxon>
        <taxon>Gammaproteobacteria</taxon>
        <taxon>Pseudomonadales</taxon>
        <taxon>Pseudomonadaceae</taxon>
        <taxon>Stutzerimonas</taxon>
    </lineage>
</organism>
<reference evidence="1 2" key="1">
    <citation type="submission" date="2016-05" db="EMBL/GenBank/DDBJ databases">
        <title>Genome sequence of Pseudomonas stutzeri 273 and identification of the exopolysaccharide biosynthesis locus.</title>
        <authorList>
            <person name="Wu S."/>
            <person name="Sun C."/>
        </authorList>
    </citation>
    <scope>NUCLEOTIDE SEQUENCE [LARGE SCALE GENOMIC DNA]</scope>
    <source>
        <strain evidence="1 2">273</strain>
    </source>
</reference>
<protein>
    <recommendedName>
        <fullName evidence="3">Phage tail protein</fullName>
    </recommendedName>
</protein>
<dbReference type="Proteomes" id="UP000077787">
    <property type="component" value="Chromosome"/>
</dbReference>